<evidence type="ECO:0000259" key="4">
    <source>
        <dbReference type="PROSITE" id="PS51233"/>
    </source>
</evidence>
<dbReference type="InterPro" id="IPR025615">
    <property type="entry name" value="TILa_dom"/>
</dbReference>
<evidence type="ECO:0000313" key="6">
    <source>
        <dbReference type="Proteomes" id="UP000694545"/>
    </source>
</evidence>
<proteinExistence type="predicted"/>
<dbReference type="AlphaFoldDB" id="A0A8D2J9R3"/>
<dbReference type="Gene3D" id="2.10.70.10">
    <property type="entry name" value="Complement Module, domain 1"/>
    <property type="match status" value="1"/>
</dbReference>
<dbReference type="OMA" id="QPHCVHF"/>
<name>A0A8D2J9R3_VARKO</name>
<keyword evidence="2" id="KW-0964">Secreted</keyword>
<reference evidence="5" key="2">
    <citation type="submission" date="2025-09" db="UniProtKB">
        <authorList>
            <consortium name="Ensembl"/>
        </authorList>
    </citation>
    <scope>IDENTIFICATION</scope>
</reference>
<comment type="subcellular location">
    <subcellularLocation>
        <location evidence="1">Secreted</location>
    </subcellularLocation>
</comment>
<dbReference type="InterPro" id="IPR001846">
    <property type="entry name" value="VWF_type-D"/>
</dbReference>
<dbReference type="PANTHER" id="PTHR46698:SF7">
    <property type="entry name" value="VWFD DOMAIN-CONTAINING PROTEIN"/>
    <property type="match status" value="1"/>
</dbReference>
<dbReference type="PROSITE" id="PS51233">
    <property type="entry name" value="VWFD"/>
    <property type="match status" value="1"/>
</dbReference>
<keyword evidence="3" id="KW-0732">Signal</keyword>
<evidence type="ECO:0000256" key="3">
    <source>
        <dbReference type="ARBA" id="ARBA00022729"/>
    </source>
</evidence>
<keyword evidence="6" id="KW-1185">Reference proteome</keyword>
<dbReference type="PANTHER" id="PTHR46698">
    <property type="entry name" value="CROSSVEINLESS 2"/>
    <property type="match status" value="1"/>
</dbReference>
<dbReference type="GO" id="GO:0030513">
    <property type="term" value="P:positive regulation of BMP signaling pathway"/>
    <property type="evidence" value="ECO:0007669"/>
    <property type="project" value="TreeGrafter"/>
</dbReference>
<evidence type="ECO:0000256" key="1">
    <source>
        <dbReference type="ARBA" id="ARBA00004613"/>
    </source>
</evidence>
<evidence type="ECO:0000256" key="2">
    <source>
        <dbReference type="ARBA" id="ARBA00022525"/>
    </source>
</evidence>
<protein>
    <recommendedName>
        <fullName evidence="4">VWFD domain-containing protein</fullName>
    </recommendedName>
</protein>
<dbReference type="GO" id="GO:0005576">
    <property type="term" value="C:extracellular region"/>
    <property type="evidence" value="ECO:0007669"/>
    <property type="project" value="UniProtKB-SubCell"/>
</dbReference>
<feature type="domain" description="VWFD" evidence="4">
    <location>
        <begin position="72"/>
        <end position="172"/>
    </location>
</feature>
<accession>A0A8D2J9R3</accession>
<evidence type="ECO:0000313" key="5">
    <source>
        <dbReference type="Ensembl" id="ENSVKKP00000011528.1"/>
    </source>
</evidence>
<reference evidence="5" key="1">
    <citation type="submission" date="2025-08" db="UniProtKB">
        <authorList>
            <consortium name="Ensembl"/>
        </authorList>
    </citation>
    <scope>IDENTIFICATION</scope>
</reference>
<organism evidence="5 6">
    <name type="scientific">Varanus komodoensis</name>
    <name type="common">Komodo dragon</name>
    <dbReference type="NCBI Taxonomy" id="61221"/>
    <lineage>
        <taxon>Eukaryota</taxon>
        <taxon>Metazoa</taxon>
        <taxon>Chordata</taxon>
        <taxon>Craniata</taxon>
        <taxon>Vertebrata</taxon>
        <taxon>Euteleostomi</taxon>
        <taxon>Lepidosauria</taxon>
        <taxon>Squamata</taxon>
        <taxon>Bifurcata</taxon>
        <taxon>Unidentata</taxon>
        <taxon>Episquamata</taxon>
        <taxon>Toxicofera</taxon>
        <taxon>Anguimorpha</taxon>
        <taxon>Paleoanguimorpha</taxon>
        <taxon>Varanoidea</taxon>
        <taxon>Varanidae</taxon>
        <taxon>Varanus</taxon>
    </lineage>
</organism>
<dbReference type="InterPro" id="IPR052424">
    <property type="entry name" value="Kielin_Chordin-BMP_Reg"/>
</dbReference>
<dbReference type="Proteomes" id="UP000694545">
    <property type="component" value="Unplaced"/>
</dbReference>
<sequence length="172" mass="19389">MDRCVPEESCSCTYNGLTYKAGEEFWADEACHTHCKCDPKSGRTLCLRSSCKDNKKCVMVNGVRGCHVVSYTTCTAFGEPHYTTFDGKKYDFMGTCVYQMVGLCTEHPSLTPFLVSVENNNRGSKAVSYTKVVTLEVYNMTISLSQEYPKKIQVQVLSNVNVWEHEICERTS</sequence>
<dbReference type="Pfam" id="PF00094">
    <property type="entry name" value="VWD"/>
    <property type="match status" value="1"/>
</dbReference>
<dbReference type="Ensembl" id="ENSVKKT00000011806.1">
    <property type="protein sequence ID" value="ENSVKKP00000011528.1"/>
    <property type="gene ID" value="ENSVKKG00000008043.1"/>
</dbReference>
<dbReference type="Pfam" id="PF12714">
    <property type="entry name" value="TILa"/>
    <property type="match status" value="1"/>
</dbReference>